<dbReference type="GO" id="GO:0003676">
    <property type="term" value="F:nucleic acid binding"/>
    <property type="evidence" value="ECO:0007669"/>
    <property type="project" value="InterPro"/>
</dbReference>
<dbReference type="NCBIfam" id="NF004112">
    <property type="entry name" value="PRK05601.1"/>
    <property type="match status" value="1"/>
</dbReference>
<feature type="region of interest" description="Disordered" evidence="1">
    <location>
        <begin position="221"/>
        <end position="248"/>
    </location>
</feature>
<proteinExistence type="predicted"/>
<feature type="compositionally biased region" description="Polar residues" evidence="1">
    <location>
        <begin position="573"/>
        <end position="582"/>
    </location>
</feature>
<feature type="region of interest" description="Disordered" evidence="1">
    <location>
        <begin position="459"/>
        <end position="616"/>
    </location>
</feature>
<feature type="compositionally biased region" description="Basic residues" evidence="1">
    <location>
        <begin position="585"/>
        <end position="598"/>
    </location>
</feature>
<reference evidence="2" key="2">
    <citation type="submission" date="2021-04" db="EMBL/GenBank/DDBJ databases">
        <authorList>
            <person name="Gilroy R."/>
        </authorList>
    </citation>
    <scope>NUCLEOTIDE SEQUENCE</scope>
    <source>
        <strain evidence="2">5925</strain>
    </source>
</reference>
<feature type="compositionally biased region" description="Basic residues" evidence="1">
    <location>
        <begin position="225"/>
        <end position="242"/>
    </location>
</feature>
<evidence type="ECO:0000313" key="2">
    <source>
        <dbReference type="EMBL" id="HJD49105.1"/>
    </source>
</evidence>
<evidence type="ECO:0000313" key="3">
    <source>
        <dbReference type="Proteomes" id="UP000823907"/>
    </source>
</evidence>
<accession>A0A9D2UAV8</accession>
<dbReference type="InterPro" id="IPR012337">
    <property type="entry name" value="RNaseH-like_sf"/>
</dbReference>
<feature type="compositionally biased region" description="Low complexity" evidence="1">
    <location>
        <begin position="79"/>
        <end position="88"/>
    </location>
</feature>
<organism evidence="2 3">
    <name type="scientific">Candidatus Corynebacterium intestinavium</name>
    <dbReference type="NCBI Taxonomy" id="2838531"/>
    <lineage>
        <taxon>Bacteria</taxon>
        <taxon>Bacillati</taxon>
        <taxon>Actinomycetota</taxon>
        <taxon>Actinomycetes</taxon>
        <taxon>Mycobacteriales</taxon>
        <taxon>Corynebacteriaceae</taxon>
        <taxon>Corynebacterium</taxon>
    </lineage>
</organism>
<dbReference type="InterPro" id="IPR036397">
    <property type="entry name" value="RNaseH_sf"/>
</dbReference>
<feature type="compositionally biased region" description="Basic and acidic residues" evidence="1">
    <location>
        <begin position="52"/>
        <end position="69"/>
    </location>
</feature>
<dbReference type="SUPFAM" id="SSF53098">
    <property type="entry name" value="Ribonuclease H-like"/>
    <property type="match status" value="1"/>
</dbReference>
<feature type="compositionally biased region" description="Basic residues" evidence="1">
    <location>
        <begin position="522"/>
        <end position="534"/>
    </location>
</feature>
<dbReference type="Proteomes" id="UP000823907">
    <property type="component" value="Unassembled WGS sequence"/>
</dbReference>
<dbReference type="EMBL" id="DWUR01000049">
    <property type="protein sequence ID" value="HJD49105.1"/>
    <property type="molecule type" value="Genomic_DNA"/>
</dbReference>
<reference evidence="2" key="1">
    <citation type="journal article" date="2021" name="PeerJ">
        <title>Extensive microbial diversity within the chicken gut microbiome revealed by metagenomics and culture.</title>
        <authorList>
            <person name="Gilroy R."/>
            <person name="Ravi A."/>
            <person name="Getino M."/>
            <person name="Pursley I."/>
            <person name="Horton D.L."/>
            <person name="Alikhan N.F."/>
            <person name="Baker D."/>
            <person name="Gharbi K."/>
            <person name="Hall N."/>
            <person name="Watson M."/>
            <person name="Adriaenssens E.M."/>
            <person name="Foster-Nyarko E."/>
            <person name="Jarju S."/>
            <person name="Secka A."/>
            <person name="Antonio M."/>
            <person name="Oren A."/>
            <person name="Chaudhuri R.R."/>
            <person name="La Ragione R."/>
            <person name="Hildebrand F."/>
            <person name="Pallen M.J."/>
        </authorList>
    </citation>
    <scope>NUCLEOTIDE SEQUENCE</scope>
    <source>
        <strain evidence="2">5925</strain>
    </source>
</reference>
<gene>
    <name evidence="2" type="ORF">H9907_03180</name>
</gene>
<feature type="compositionally biased region" description="Basic residues" evidence="1">
    <location>
        <begin position="15"/>
        <end position="25"/>
    </location>
</feature>
<feature type="region of interest" description="Disordered" evidence="1">
    <location>
        <begin position="1"/>
        <end position="116"/>
    </location>
</feature>
<evidence type="ECO:0000256" key="1">
    <source>
        <dbReference type="SAM" id="MobiDB-lite"/>
    </source>
</evidence>
<dbReference type="AlphaFoldDB" id="A0A9D2UAV8"/>
<feature type="compositionally biased region" description="Low complexity" evidence="1">
    <location>
        <begin position="26"/>
        <end position="49"/>
    </location>
</feature>
<comment type="caution">
    <text evidence="2">The sequence shown here is derived from an EMBL/GenBank/DDBJ whole genome shotgun (WGS) entry which is preliminary data.</text>
</comment>
<feature type="compositionally biased region" description="Gly residues" evidence="1">
    <location>
        <begin position="465"/>
        <end position="520"/>
    </location>
</feature>
<dbReference type="Gene3D" id="3.30.420.10">
    <property type="entry name" value="Ribonuclease H-like superfamily/Ribonuclease H"/>
    <property type="match status" value="1"/>
</dbReference>
<protein>
    <submittedName>
        <fullName evidence="2">DNA polymerase III subunit epsilon</fullName>
    </submittedName>
</protein>
<sequence length="616" mass="63914">MNNQQFSDSGDRPVPRRRARRRVSRRAGSPSAAAVASASAVEAAEALRPGSRRSDADGSKYPKPSRDGSDQSGPGRSGSGSADANSAGTDTATTGNAVEPSEHPSPAHTIPTPPSVEDAPTVAVAVTTSGIHPTTARLIALAAVYYDADGAEVGHFVQALNPSEDPGPWHMHGFDAGELAQQIGFATAAAEIKAALDGREVILHDAPFAWGFITHEFRRAQRAANRGRGRGRSGRGRGRGRSKAIPTPEPTALIDTLATTRRQEMPAVDPRPRAVAQLYPHNAPADALPEFGAAASDQRAATPAEELLVADARLLGALHVAQQEKADRGGSDVVRLDPEDLTADQFGLQRSAIRVDAINAPRPLENPGTPDNDGGSWQLVAGMEFVVSPDVARDPDELIEQGVAAGLVYSEKLNRTSSLVVCNQNFELRGKAMHADRKDIPLLSDEEFLDALEDVAEGTRNTDAGRGGGQRGAGQRGAGQRGGQRGSGQRSGGGGRGGSGQRSGGRGGGRSGSGASGSGSGNRRKRSRGGRRRSGGGSQGGRHNDGAQNAGGSGGNQTGKNNSGGQDSESKNPKNTGKNSSDQPKRKRKRGGRRRGRGGRGSNGQGSKTNVGKREN</sequence>
<name>A0A9D2UAV8_9CORY</name>